<dbReference type="OrthoDB" id="5900874at2"/>
<dbReference type="Proteomes" id="UP000198862">
    <property type="component" value="Unassembled WGS sequence"/>
</dbReference>
<reference evidence="6 7" key="1">
    <citation type="submission" date="2016-10" db="EMBL/GenBank/DDBJ databases">
        <authorList>
            <person name="de Groot N.N."/>
        </authorList>
    </citation>
    <scope>NUCLEOTIDE SEQUENCE [LARGE SCALE GENOMIC DNA]</scope>
    <source>
        <strain evidence="6 7">DSM 6059</strain>
    </source>
</reference>
<evidence type="ECO:0000256" key="4">
    <source>
        <dbReference type="SAM" id="Phobius"/>
    </source>
</evidence>
<protein>
    <submittedName>
        <fullName evidence="6">DNA-binding winged helix-turn-helix (WHTH) domain-containing protein</fullName>
    </submittedName>
</protein>
<keyword evidence="4" id="KW-1133">Transmembrane helix</keyword>
<dbReference type="InterPro" id="IPR016032">
    <property type="entry name" value="Sig_transdc_resp-reg_C-effctor"/>
</dbReference>
<dbReference type="STRING" id="1123010.SAMN02745724_01558"/>
<dbReference type="Pfam" id="PF07676">
    <property type="entry name" value="PD40"/>
    <property type="match status" value="1"/>
</dbReference>
<gene>
    <name evidence="6" type="ORF">SAMN02745724_01558</name>
</gene>
<name>A0A1I1IXY6_9GAMM</name>
<feature type="domain" description="OmpR/PhoB-type" evidence="5">
    <location>
        <begin position="4"/>
        <end position="103"/>
    </location>
</feature>
<dbReference type="InterPro" id="IPR001867">
    <property type="entry name" value="OmpR/PhoB-type_DNA-bd"/>
</dbReference>
<keyword evidence="4" id="KW-0812">Transmembrane</keyword>
<dbReference type="InterPro" id="IPR036388">
    <property type="entry name" value="WH-like_DNA-bd_sf"/>
</dbReference>
<accession>A0A1I1IXY6</accession>
<keyword evidence="7" id="KW-1185">Reference proteome</keyword>
<dbReference type="PROSITE" id="PS51755">
    <property type="entry name" value="OMPR_PHOB"/>
    <property type="match status" value="1"/>
</dbReference>
<evidence type="ECO:0000256" key="2">
    <source>
        <dbReference type="ARBA" id="ARBA00023125"/>
    </source>
</evidence>
<proteinExistence type="inferred from homology"/>
<evidence type="ECO:0000259" key="5">
    <source>
        <dbReference type="PROSITE" id="PS51755"/>
    </source>
</evidence>
<dbReference type="InterPro" id="IPR011042">
    <property type="entry name" value="6-blade_b-propeller_TolB-like"/>
</dbReference>
<evidence type="ECO:0000256" key="1">
    <source>
        <dbReference type="ARBA" id="ARBA00009820"/>
    </source>
</evidence>
<organism evidence="6 7">
    <name type="scientific">Pseudoalteromonas denitrificans DSM 6059</name>
    <dbReference type="NCBI Taxonomy" id="1123010"/>
    <lineage>
        <taxon>Bacteria</taxon>
        <taxon>Pseudomonadati</taxon>
        <taxon>Pseudomonadota</taxon>
        <taxon>Gammaproteobacteria</taxon>
        <taxon>Alteromonadales</taxon>
        <taxon>Pseudoalteromonadaceae</taxon>
        <taxon>Pseudoalteromonas</taxon>
    </lineage>
</organism>
<sequence>MNKHHLIKLRNWVFDPRAKTITKDDGSDESVSLENKQCLVLTFLVENHLEVITRDQLIDSVWSGRIVEELTINAVISRLRKMLGGEKNEFIKTHPKVGYSLICPIQFIEKELIIPDVIKLPKNIKPVSPPIISQEVKRPKAILIPKGVDIEDAVIEPGEARPGIIEPKIIIEPTFQGKNSRISKQLLIALFATSSCFLVFIFIWLISTQTVEKQLLKTNTKPTENIPSLTQLTPLTYIEGLELSPALSPDKTLLAFVHKKHASANMQVMVKNIKSNRIISLDASHYTNAPIWSPKGNFLYYQDYVNGKCLIKKIKVEKELTFSDITNITTCGNTLSMSPLAIKNNWLYFSYSQSEDQPFVIKKVHLVTKKELTLTSPRVKSYGDYSLSLSPDGSKIAFVRSVSFTRTDLMYLDLKTGEVKFLQKLNFLTHRIDWSLDSNSVVYVGINKTLNAINIESLEDKVLYRSSEKIFSPKIISNNEVLLIIGDAYTKNVKYLDTTEKLPKIKKLITSSFNDLDAVSYTNNKKEFIAFISNRSGQNQIWLSNNHEVSQVTNFIENDLITNLKFSYDGQSLIFIKSQQLSLLDLKTKKITKLTKENLLVKNAIWLYNSNEEIFISIHEQDDWNLYKVNTNDLKQVKILTGIDSIKTDRVSKKYYVIKSSSNNIYELDSTLKIKKNINWKIKKNFVDPLKWAVKDNQLYYLDILTKEVYKLDLLTNTKESLYEFHHYVYDFNLSNNKLIFNERISNNTYIAKVPIKTL</sequence>
<dbReference type="AlphaFoldDB" id="A0A1I1IXY6"/>
<dbReference type="Gene3D" id="1.10.10.10">
    <property type="entry name" value="Winged helix-like DNA-binding domain superfamily/Winged helix DNA-binding domain"/>
    <property type="match status" value="1"/>
</dbReference>
<evidence type="ECO:0000313" key="6">
    <source>
        <dbReference type="EMBL" id="SFC38080.1"/>
    </source>
</evidence>
<dbReference type="SMART" id="SM00862">
    <property type="entry name" value="Trans_reg_C"/>
    <property type="match status" value="1"/>
</dbReference>
<dbReference type="Gene3D" id="2.120.10.30">
    <property type="entry name" value="TolB, C-terminal domain"/>
    <property type="match status" value="3"/>
</dbReference>
<dbReference type="GO" id="GO:0003677">
    <property type="term" value="F:DNA binding"/>
    <property type="evidence" value="ECO:0007669"/>
    <property type="project" value="UniProtKB-UniRule"/>
</dbReference>
<comment type="similarity">
    <text evidence="1">Belongs to the TolB family.</text>
</comment>
<dbReference type="EMBL" id="FOLO01000008">
    <property type="protein sequence ID" value="SFC38080.1"/>
    <property type="molecule type" value="Genomic_DNA"/>
</dbReference>
<dbReference type="GO" id="GO:0006355">
    <property type="term" value="P:regulation of DNA-templated transcription"/>
    <property type="evidence" value="ECO:0007669"/>
    <property type="project" value="InterPro"/>
</dbReference>
<dbReference type="SUPFAM" id="SSF46894">
    <property type="entry name" value="C-terminal effector domain of the bipartite response regulators"/>
    <property type="match status" value="1"/>
</dbReference>
<evidence type="ECO:0000256" key="3">
    <source>
        <dbReference type="PROSITE-ProRule" id="PRU01091"/>
    </source>
</evidence>
<dbReference type="RefSeq" id="WP_143085049.1">
    <property type="nucleotide sequence ID" value="NZ_FOLO01000008.1"/>
</dbReference>
<keyword evidence="4" id="KW-0472">Membrane</keyword>
<dbReference type="GO" id="GO:0000160">
    <property type="term" value="P:phosphorelay signal transduction system"/>
    <property type="evidence" value="ECO:0007669"/>
    <property type="project" value="InterPro"/>
</dbReference>
<feature type="transmembrane region" description="Helical" evidence="4">
    <location>
        <begin position="186"/>
        <end position="206"/>
    </location>
</feature>
<feature type="DNA-binding region" description="OmpR/PhoB-type" evidence="3">
    <location>
        <begin position="4"/>
        <end position="103"/>
    </location>
</feature>
<keyword evidence="2 3" id="KW-0238">DNA-binding</keyword>
<dbReference type="PANTHER" id="PTHR36842:SF1">
    <property type="entry name" value="PROTEIN TOLB"/>
    <property type="match status" value="1"/>
</dbReference>
<dbReference type="InterPro" id="IPR011659">
    <property type="entry name" value="WD40"/>
</dbReference>
<dbReference type="CDD" id="cd00383">
    <property type="entry name" value="trans_reg_C"/>
    <property type="match status" value="1"/>
</dbReference>
<dbReference type="SUPFAM" id="SSF82171">
    <property type="entry name" value="DPP6 N-terminal domain-like"/>
    <property type="match status" value="2"/>
</dbReference>
<dbReference type="Pfam" id="PF00486">
    <property type="entry name" value="Trans_reg_C"/>
    <property type="match status" value="1"/>
</dbReference>
<evidence type="ECO:0000313" key="7">
    <source>
        <dbReference type="Proteomes" id="UP000198862"/>
    </source>
</evidence>
<dbReference type="PANTHER" id="PTHR36842">
    <property type="entry name" value="PROTEIN TOLB HOMOLOG"/>
    <property type="match status" value="1"/>
</dbReference>